<evidence type="ECO:0000313" key="2">
    <source>
        <dbReference type="EMBL" id="ABI34396.1"/>
    </source>
</evidence>
<organism evidence="2">
    <name type="scientific">Solanum tuberosum</name>
    <name type="common">Potato</name>
    <dbReference type="NCBI Taxonomy" id="4113"/>
    <lineage>
        <taxon>Eukaryota</taxon>
        <taxon>Viridiplantae</taxon>
        <taxon>Streptophyta</taxon>
        <taxon>Embryophyta</taxon>
        <taxon>Tracheophyta</taxon>
        <taxon>Spermatophyta</taxon>
        <taxon>Magnoliopsida</taxon>
        <taxon>eudicotyledons</taxon>
        <taxon>Gunneridae</taxon>
        <taxon>Pentapetalae</taxon>
        <taxon>asterids</taxon>
        <taxon>lamiids</taxon>
        <taxon>Solanales</taxon>
        <taxon>Solanaceae</taxon>
        <taxon>Solanoideae</taxon>
        <taxon>Solaneae</taxon>
        <taxon>Solanum</taxon>
    </lineage>
</organism>
<name>Q0KIJ0_SOLTU</name>
<evidence type="ECO:0000256" key="1">
    <source>
        <dbReference type="SAM" id="MobiDB-lite"/>
    </source>
</evidence>
<dbReference type="EMBL" id="AC151957">
    <property type="protein sequence ID" value="ABI34396.1"/>
    <property type="molecule type" value="Genomic_DNA"/>
</dbReference>
<feature type="region of interest" description="Disordered" evidence="1">
    <location>
        <begin position="114"/>
        <end position="134"/>
    </location>
</feature>
<reference evidence="2" key="2">
    <citation type="submission" date="2006-08" db="EMBL/GenBank/DDBJ databases">
        <authorList>
            <person name="Childs K."/>
        </authorList>
    </citation>
    <scope>NUCLEOTIDE SEQUENCE</scope>
</reference>
<proteinExistence type="predicted"/>
<protein>
    <submittedName>
        <fullName evidence="2">Polyprotein protein, putative</fullName>
    </submittedName>
</protein>
<sequence length="134" mass="14382">MRFEACEQGRGDSATVTTLKADIIGMRKDVDELKSTDLSMLFSTVEIPDISSTDVPPSSEIPPATTTGDVAMVTVDAEFEAEIDEKELGVRDEAMYNDLADFEGAMIYEAKDANEPGIDAPTDGITDIQSSPQA</sequence>
<gene>
    <name evidence="2" type="ORF">STB1_57t00022</name>
</gene>
<accession>Q0KIJ0</accession>
<dbReference type="AlphaFoldDB" id="Q0KIJ0"/>
<reference evidence="2" key="1">
    <citation type="submission" date="2004-10" db="EMBL/GenBank/DDBJ databases">
        <authorList>
            <person name="Buell R."/>
            <person name="Liu J."/>
            <person name="Childs K."/>
            <person name="Zaborsky J."/>
            <person name="Tallon L."/>
            <person name="Wirtz U."/>
            <person name="Wei F."/>
            <person name="Kuang H."/>
            <person name="Zhang P."/>
            <person name="Marano M."/>
            <person name="Baker B."/>
        </authorList>
    </citation>
    <scope>NUCLEOTIDE SEQUENCE</scope>
</reference>